<dbReference type="RefSeq" id="WP_343756575.1">
    <property type="nucleotide sequence ID" value="NZ_BAAADB010000007.1"/>
</dbReference>
<gene>
    <name evidence="1" type="ORF">GCM10008937_09230</name>
</gene>
<dbReference type="Proteomes" id="UP001500191">
    <property type="component" value="Unassembled WGS sequence"/>
</dbReference>
<comment type="caution">
    <text evidence="1">The sequence shown here is derived from an EMBL/GenBank/DDBJ whole genome shotgun (WGS) entry which is preliminary data.</text>
</comment>
<accession>A0ABN1BR90</accession>
<organism evidence="1 2">
    <name type="scientific">Deinococcus depolymerans</name>
    <dbReference type="NCBI Taxonomy" id="392408"/>
    <lineage>
        <taxon>Bacteria</taxon>
        <taxon>Thermotogati</taxon>
        <taxon>Deinococcota</taxon>
        <taxon>Deinococci</taxon>
        <taxon>Deinococcales</taxon>
        <taxon>Deinococcaceae</taxon>
        <taxon>Deinococcus</taxon>
    </lineage>
</organism>
<name>A0ABN1BR90_9DEIO</name>
<dbReference type="EMBL" id="BAAADB010000007">
    <property type="protein sequence ID" value="GAA0503867.1"/>
    <property type="molecule type" value="Genomic_DNA"/>
</dbReference>
<protein>
    <recommendedName>
        <fullName evidence="3">DUF1963 domain-containing protein</fullName>
    </recommendedName>
</protein>
<reference evidence="1 2" key="1">
    <citation type="journal article" date="2019" name="Int. J. Syst. Evol. Microbiol.">
        <title>The Global Catalogue of Microorganisms (GCM) 10K type strain sequencing project: providing services to taxonomists for standard genome sequencing and annotation.</title>
        <authorList>
            <consortium name="The Broad Institute Genomics Platform"/>
            <consortium name="The Broad Institute Genome Sequencing Center for Infectious Disease"/>
            <person name="Wu L."/>
            <person name="Ma J."/>
        </authorList>
    </citation>
    <scope>NUCLEOTIDE SEQUENCE [LARGE SCALE GENOMIC DNA]</scope>
    <source>
        <strain evidence="1 2">JCM 14368</strain>
    </source>
</reference>
<evidence type="ECO:0000313" key="2">
    <source>
        <dbReference type="Proteomes" id="UP001500191"/>
    </source>
</evidence>
<evidence type="ECO:0000313" key="1">
    <source>
        <dbReference type="EMBL" id="GAA0503867.1"/>
    </source>
</evidence>
<keyword evidence="2" id="KW-1185">Reference proteome</keyword>
<evidence type="ECO:0008006" key="3">
    <source>
        <dbReference type="Google" id="ProtNLM"/>
    </source>
</evidence>
<proteinExistence type="predicted"/>
<sequence length="433" mass="49540">MNGVEEYLSLLDAIVLLAQKRDAEGGLDRLTDEEQTQLRNLRQRTEEVLTGRIHPDPEAALEVLLTLLDRRGLSNAHRRLLDYIPDHALPRVFEKSLLALGMDYKEADVSGLRLQHEMLDKLQWQAPDLFHPYLSALWSKRSWESTGAWWGAGRRFSHELRNEMNTSIAHRNWAQLCLEWSGEPENLNFVASKLNTQLLENAGVERKGGEWRRLYADACYHIMPSPADLTTHNMTAPAHMHLDDLSWRINGEGIQAEYWGAEGPKCPHCDYNLQHLLTLSNPVPGVTLHAPITFVVCTYCMISDRPTIFVHDDHGLPERPKYHGSGFEETGGYDFSDLDRETYKFLHHGLPVQLKVTPSRWLFQNDFNDSQNLNRVGGPPSWLQGPEWETCPKCQQTMLFVFQLHDGLAYTNGTIYGFWCSSCRISAILNTYT</sequence>